<gene>
    <name evidence="1" type="ORF">NOV72_01558</name>
</gene>
<keyword evidence="2" id="KW-1185">Reference proteome</keyword>
<accession>A0A2U3I2F9</accession>
<evidence type="ECO:0000313" key="2">
    <source>
        <dbReference type="Proteomes" id="UP000238169"/>
    </source>
</evidence>
<dbReference type="RefSeq" id="WP_146149954.1">
    <property type="nucleotide sequence ID" value="NZ_OGTP01000003.1"/>
</dbReference>
<dbReference type="AlphaFoldDB" id="A0A2U3I2F9"/>
<dbReference type="OrthoDB" id="7068798at2"/>
<protein>
    <submittedName>
        <fullName evidence="1">Uncharacterized protein</fullName>
    </submittedName>
</protein>
<organism evidence="1 2">
    <name type="scientific">Caballeronia novacaledonica</name>
    <dbReference type="NCBI Taxonomy" id="1544861"/>
    <lineage>
        <taxon>Bacteria</taxon>
        <taxon>Pseudomonadati</taxon>
        <taxon>Pseudomonadota</taxon>
        <taxon>Betaproteobacteria</taxon>
        <taxon>Burkholderiales</taxon>
        <taxon>Burkholderiaceae</taxon>
        <taxon>Caballeronia</taxon>
    </lineage>
</organism>
<dbReference type="Proteomes" id="UP000238169">
    <property type="component" value="Unassembled WGS sequence"/>
</dbReference>
<evidence type="ECO:0000313" key="1">
    <source>
        <dbReference type="EMBL" id="SPB14308.1"/>
    </source>
</evidence>
<name>A0A2U3I2F9_9BURK</name>
<sequence length="296" mass="33681">MDIGKGNTSPAELLKRRRIRTIVLMHDLMARVGAVNANQFAKWFDLSTEGWSRTTAAEFASDMATQVAETQDSKKWYRIVSGAQPLSERSLSNLQRLFPDARRIFFDGPERIFEALWGEIDTLWSVCRVVGHAYEFPDPKRPVDVSTFDPDDLEVLADASLSFEESLYNFECSILAYREFGDELTIDCLSEAIALYRIHDAISRLCKVDGVGAYRCVRMCLNDQAIATQLRTFNSHRATIDVYESISNELFTAEVRRLRNDLEYRKSVGAEDFAEYARDPESLCSSEARAELLRIA</sequence>
<reference evidence="2" key="1">
    <citation type="submission" date="2018-01" db="EMBL/GenBank/DDBJ databases">
        <authorList>
            <person name="Peeters C."/>
        </authorList>
    </citation>
    <scope>NUCLEOTIDE SEQUENCE [LARGE SCALE GENOMIC DNA]</scope>
</reference>
<proteinExistence type="predicted"/>
<dbReference type="EMBL" id="OGTP01000003">
    <property type="protein sequence ID" value="SPB14308.1"/>
    <property type="molecule type" value="Genomic_DNA"/>
</dbReference>